<dbReference type="EMBL" id="FMSP01000002">
    <property type="protein sequence ID" value="SCV67537.1"/>
    <property type="molecule type" value="Genomic_DNA"/>
</dbReference>
<evidence type="ECO:0000313" key="1">
    <source>
        <dbReference type="EMBL" id="SCV67537.1"/>
    </source>
</evidence>
<organism evidence="1 2">
    <name type="scientific">Microbotryum intermedium</name>
    <dbReference type="NCBI Taxonomy" id="269621"/>
    <lineage>
        <taxon>Eukaryota</taxon>
        <taxon>Fungi</taxon>
        <taxon>Dikarya</taxon>
        <taxon>Basidiomycota</taxon>
        <taxon>Pucciniomycotina</taxon>
        <taxon>Microbotryomycetes</taxon>
        <taxon>Microbotryales</taxon>
        <taxon>Microbotryaceae</taxon>
        <taxon>Microbotryum</taxon>
    </lineage>
</organism>
<proteinExistence type="predicted"/>
<evidence type="ECO:0000313" key="2">
    <source>
        <dbReference type="Proteomes" id="UP000198372"/>
    </source>
</evidence>
<reference evidence="2" key="1">
    <citation type="submission" date="2016-09" db="EMBL/GenBank/DDBJ databases">
        <authorList>
            <person name="Jeantristanb JTB J.-T."/>
            <person name="Ricardo R."/>
        </authorList>
    </citation>
    <scope>NUCLEOTIDE SEQUENCE [LARGE SCALE GENOMIC DNA]</scope>
</reference>
<sequence length="132" mass="14907">MASYDSGFLHEASKRRQAFGLPRLVPEGHQKIFSFPAQRWHSWWKALRKVLRVHSDADSPPPLTGLPPPSRLTLVINSQPANNRRGSSVGRPPPLGPLSLFPHPVFGEFVCPLVSRSECRLVEHRNLFFHSI</sequence>
<protein>
    <submittedName>
        <fullName evidence="1">BQ2448_5148 protein</fullName>
    </submittedName>
</protein>
<gene>
    <name evidence="1" type="ORF">BQ2448_5148</name>
</gene>
<dbReference type="AlphaFoldDB" id="A0A238F3A7"/>
<accession>A0A238F3A7</accession>
<keyword evidence="2" id="KW-1185">Reference proteome</keyword>
<name>A0A238F3A7_9BASI</name>
<dbReference type="Proteomes" id="UP000198372">
    <property type="component" value="Unassembled WGS sequence"/>
</dbReference>